<evidence type="ECO:0000313" key="1">
    <source>
        <dbReference type="EMBL" id="GAA5058320.1"/>
    </source>
</evidence>
<sequence length="212" mass="23437">MVEEKPSLLEKSYEPWTRKPIYYWPLSVHGEFVGYVWASKSFHSAGFVAPIGRNRLWQDVWHARLDDGKRHELRPVDAVAKWIGAPEHPVGGQIPADSEAREAPDLATLYELTNPGGPPPPNPMIQDGAFVDGTPVDRSQGWGPLVSSPLPRYATTTQSVIRYFPITKDDTTIGYIWAATTGDAADYLPRAAVGRAGEIAAGLWNFRLSQDL</sequence>
<accession>A0ABP9KG91</accession>
<comment type="caution">
    <text evidence="1">The sequence shown here is derived from an EMBL/GenBank/DDBJ whole genome shotgun (WGS) entry which is preliminary data.</text>
</comment>
<reference evidence="2" key="1">
    <citation type="journal article" date="2019" name="Int. J. Syst. Evol. Microbiol.">
        <title>The Global Catalogue of Microorganisms (GCM) 10K type strain sequencing project: providing services to taxonomists for standard genome sequencing and annotation.</title>
        <authorList>
            <consortium name="The Broad Institute Genomics Platform"/>
            <consortium name="The Broad Institute Genome Sequencing Center for Infectious Disease"/>
            <person name="Wu L."/>
            <person name="Ma J."/>
        </authorList>
    </citation>
    <scope>NUCLEOTIDE SEQUENCE [LARGE SCALE GENOMIC DNA]</scope>
    <source>
        <strain evidence="2">JCM 18298</strain>
    </source>
</reference>
<name>A0ABP9KG91_9NOCA</name>
<evidence type="ECO:0000313" key="2">
    <source>
        <dbReference type="Proteomes" id="UP001500603"/>
    </source>
</evidence>
<gene>
    <name evidence="1" type="ORF">GCM10023318_37480</name>
</gene>
<dbReference type="EMBL" id="BAABJM010000003">
    <property type="protein sequence ID" value="GAA5058320.1"/>
    <property type="molecule type" value="Genomic_DNA"/>
</dbReference>
<protein>
    <submittedName>
        <fullName evidence="1">Uncharacterized protein</fullName>
    </submittedName>
</protein>
<proteinExistence type="predicted"/>
<dbReference type="Proteomes" id="UP001500603">
    <property type="component" value="Unassembled WGS sequence"/>
</dbReference>
<keyword evidence="2" id="KW-1185">Reference proteome</keyword>
<organism evidence="1 2">
    <name type="scientific">Nocardia callitridis</name>
    <dbReference type="NCBI Taxonomy" id="648753"/>
    <lineage>
        <taxon>Bacteria</taxon>
        <taxon>Bacillati</taxon>
        <taxon>Actinomycetota</taxon>
        <taxon>Actinomycetes</taxon>
        <taxon>Mycobacteriales</taxon>
        <taxon>Nocardiaceae</taxon>
        <taxon>Nocardia</taxon>
    </lineage>
</organism>
<dbReference type="RefSeq" id="WP_345496828.1">
    <property type="nucleotide sequence ID" value="NZ_BAABJM010000003.1"/>
</dbReference>